<comment type="caution">
    <text evidence="2">The sequence shown here is derived from an EMBL/GenBank/DDBJ whole genome shotgun (WGS) entry which is preliminary data.</text>
</comment>
<dbReference type="InterPro" id="IPR055140">
    <property type="entry name" value="Thiolase_C_2"/>
</dbReference>
<dbReference type="CDD" id="cd00829">
    <property type="entry name" value="SCP-x_thiolase"/>
    <property type="match status" value="1"/>
</dbReference>
<dbReference type="EMBL" id="BARW01011643">
    <property type="protein sequence ID" value="GAI75018.1"/>
    <property type="molecule type" value="Genomic_DNA"/>
</dbReference>
<protein>
    <recommendedName>
        <fullName evidence="1">Thiolase C-terminal domain-containing protein</fullName>
    </recommendedName>
</protein>
<feature type="non-terminal residue" evidence="2">
    <location>
        <position position="1"/>
    </location>
</feature>
<proteinExistence type="predicted"/>
<sequence length="197" mass="21612">DIMNAKIKRARKKGELVPTWGDEKEFLRDTTANPVVAWPLHLFDCCPISDGASCMLLVTEEIAKSFTDKPIHVVGIGQGSGAGLHAKKDLTSFEATRYAAKEAYGMSEVKPEDVQFAEVHDCFSIAEIIHLEDLGFFKPGEGYKVVEEGLTRLDGPKPINTSGGLKCKGHPVGATGVAQLYEVWKQLRGEARERQIL</sequence>
<dbReference type="AlphaFoldDB" id="X1R3B6"/>
<gene>
    <name evidence="2" type="ORF">S12H4_22354</name>
</gene>
<dbReference type="PANTHER" id="PTHR42870:SF1">
    <property type="entry name" value="NON-SPECIFIC LIPID-TRANSFER PROTEIN-LIKE 2"/>
    <property type="match status" value="1"/>
</dbReference>
<organism evidence="2">
    <name type="scientific">marine sediment metagenome</name>
    <dbReference type="NCBI Taxonomy" id="412755"/>
    <lineage>
        <taxon>unclassified sequences</taxon>
        <taxon>metagenomes</taxon>
        <taxon>ecological metagenomes</taxon>
    </lineage>
</organism>
<dbReference type="GO" id="GO:0016746">
    <property type="term" value="F:acyltransferase activity"/>
    <property type="evidence" value="ECO:0007669"/>
    <property type="project" value="InterPro"/>
</dbReference>
<accession>X1R3B6</accession>
<name>X1R3B6_9ZZZZ</name>
<reference evidence="2" key="1">
    <citation type="journal article" date="2014" name="Front. Microbiol.">
        <title>High frequency of phylogenetically diverse reductive dehalogenase-homologous genes in deep subseafloor sedimentary metagenomes.</title>
        <authorList>
            <person name="Kawai M."/>
            <person name="Futagami T."/>
            <person name="Toyoda A."/>
            <person name="Takaki Y."/>
            <person name="Nishi S."/>
            <person name="Hori S."/>
            <person name="Arai W."/>
            <person name="Tsubouchi T."/>
            <person name="Morono Y."/>
            <person name="Uchiyama I."/>
            <person name="Ito T."/>
            <person name="Fujiyama A."/>
            <person name="Inagaki F."/>
            <person name="Takami H."/>
        </authorList>
    </citation>
    <scope>NUCLEOTIDE SEQUENCE</scope>
    <source>
        <strain evidence="2">Expedition CK06-06</strain>
    </source>
</reference>
<feature type="domain" description="Thiolase C-terminal" evidence="1">
    <location>
        <begin position="84"/>
        <end position="196"/>
    </location>
</feature>
<dbReference type="PANTHER" id="PTHR42870">
    <property type="entry name" value="ACETYL-COA C-ACETYLTRANSFERASE"/>
    <property type="match status" value="1"/>
</dbReference>
<evidence type="ECO:0000313" key="2">
    <source>
        <dbReference type="EMBL" id="GAI75018.1"/>
    </source>
</evidence>
<dbReference type="Pfam" id="PF22691">
    <property type="entry name" value="Thiolase_C_1"/>
    <property type="match status" value="1"/>
</dbReference>
<dbReference type="InterPro" id="IPR016039">
    <property type="entry name" value="Thiolase-like"/>
</dbReference>
<dbReference type="Gene3D" id="3.40.47.10">
    <property type="match status" value="1"/>
</dbReference>
<dbReference type="SUPFAM" id="SSF53901">
    <property type="entry name" value="Thiolase-like"/>
    <property type="match status" value="2"/>
</dbReference>
<evidence type="ECO:0000259" key="1">
    <source>
        <dbReference type="Pfam" id="PF22691"/>
    </source>
</evidence>